<evidence type="ECO:0000313" key="13">
    <source>
        <dbReference type="Proteomes" id="UP000256838"/>
    </source>
</evidence>
<dbReference type="InterPro" id="IPR011650">
    <property type="entry name" value="Peptidase_M20_dimer"/>
</dbReference>
<evidence type="ECO:0000256" key="8">
    <source>
        <dbReference type="ARBA" id="ARBA00022833"/>
    </source>
</evidence>
<keyword evidence="4" id="KW-0055">Arginine biosynthesis</keyword>
<dbReference type="PANTHER" id="PTHR43808">
    <property type="entry name" value="ACETYLORNITHINE DEACETYLASE"/>
    <property type="match status" value="1"/>
</dbReference>
<comment type="similarity">
    <text evidence="2">Belongs to the peptidase M20A family. ArgE subfamily.</text>
</comment>
<dbReference type="EC" id="3.5.1.16" evidence="12"/>
<keyword evidence="8" id="KW-0862">Zinc</keyword>
<sequence length="419" mass="44846">MSLDAETAPFSPPSSQSRPASASPAPASQSPLGLAWIERLVSIDTTSRVPNLGLIEMVRDELAALGIVSTLTHDHRGQWANLFATIPAHDGATNGGVVLSGHTDVVPVDGQAWDTDPFKPEVRGGRLYGRGTCDMKGFIGSALALVPEMLAVGLAKPIHLALSFDEEIGCNGAPYMIADLVQRGLKPDGCIVGEPTSMRPIVAHKGINAYRCCVRGHAAHSSLTPKGLNAIEYAARLICHIRDLADAMRRDGPFDEHYDVPFTTAQTSTIEGGNAINTVPAECRFAFEFRNLPTLDPETIFARIERYAHETLLPQMRRAHPDAAIEFTKIAAAPGLDASEQAAITALVRALTANRETRKVAYGTEAGLFARAGVPSIVCGPGDIEQAHKPNEFVELSQLAACEDFLRKFIHSMTVGAQA</sequence>
<dbReference type="EMBL" id="QRGA01000005">
    <property type="protein sequence ID" value="RDU99144.1"/>
    <property type="molecule type" value="Genomic_DNA"/>
</dbReference>
<dbReference type="RefSeq" id="WP_115533117.1">
    <property type="nucleotide sequence ID" value="NZ_QRGA01000005.1"/>
</dbReference>
<comment type="subcellular location">
    <subcellularLocation>
        <location evidence="1">Cytoplasm</location>
    </subcellularLocation>
</comment>
<dbReference type="InterPro" id="IPR010169">
    <property type="entry name" value="AcOrn-deacetyl"/>
</dbReference>
<dbReference type="GO" id="GO:0005737">
    <property type="term" value="C:cytoplasm"/>
    <property type="evidence" value="ECO:0007669"/>
    <property type="project" value="UniProtKB-SubCell"/>
</dbReference>
<protein>
    <submittedName>
        <fullName evidence="12">Acetylornithine deacetylase</fullName>
        <ecNumber evidence="12">3.5.1.16</ecNumber>
    </submittedName>
</protein>
<proteinExistence type="inferred from homology"/>
<evidence type="ECO:0000256" key="9">
    <source>
        <dbReference type="ARBA" id="ARBA00023285"/>
    </source>
</evidence>
<dbReference type="GO" id="GO:0046872">
    <property type="term" value="F:metal ion binding"/>
    <property type="evidence" value="ECO:0007669"/>
    <property type="project" value="UniProtKB-KW"/>
</dbReference>
<accession>A0A3D8K2Q7</accession>
<evidence type="ECO:0000256" key="2">
    <source>
        <dbReference type="ARBA" id="ARBA00005691"/>
    </source>
</evidence>
<evidence type="ECO:0000256" key="6">
    <source>
        <dbReference type="ARBA" id="ARBA00022723"/>
    </source>
</evidence>
<dbReference type="Proteomes" id="UP000256838">
    <property type="component" value="Unassembled WGS sequence"/>
</dbReference>
<comment type="caution">
    <text evidence="12">The sequence shown here is derived from an EMBL/GenBank/DDBJ whole genome shotgun (WGS) entry which is preliminary data.</text>
</comment>
<dbReference type="PANTHER" id="PTHR43808:SF31">
    <property type="entry name" value="N-ACETYL-L-CITRULLINE DEACETYLASE"/>
    <property type="match status" value="1"/>
</dbReference>
<feature type="compositionally biased region" description="Low complexity" evidence="10">
    <location>
        <begin position="13"/>
        <end position="29"/>
    </location>
</feature>
<feature type="domain" description="Peptidase M20 dimerisation" evidence="11">
    <location>
        <begin position="202"/>
        <end position="312"/>
    </location>
</feature>
<reference evidence="12 13" key="1">
    <citation type="submission" date="2018-08" db="EMBL/GenBank/DDBJ databases">
        <title>Paraburkholderia sp. DHOM06 isolated from forest soil.</title>
        <authorList>
            <person name="Gao Z.-H."/>
            <person name="Qiu L.-H."/>
        </authorList>
    </citation>
    <scope>NUCLEOTIDE SEQUENCE [LARGE SCALE GENOMIC DNA]</scope>
    <source>
        <strain evidence="12 13">DHOM06</strain>
    </source>
</reference>
<dbReference type="CDD" id="cd03894">
    <property type="entry name" value="M20_ArgE"/>
    <property type="match status" value="1"/>
</dbReference>
<gene>
    <name evidence="12" type="primary">argE</name>
    <name evidence="12" type="ORF">DWV00_08420</name>
</gene>
<keyword evidence="7 12" id="KW-0378">Hydrolase</keyword>
<keyword evidence="9" id="KW-0170">Cobalt</keyword>
<evidence type="ECO:0000256" key="5">
    <source>
        <dbReference type="ARBA" id="ARBA00022605"/>
    </source>
</evidence>
<dbReference type="NCBIfam" id="NF005710">
    <property type="entry name" value="PRK07522.1"/>
    <property type="match status" value="1"/>
</dbReference>
<dbReference type="Gene3D" id="3.30.70.360">
    <property type="match status" value="1"/>
</dbReference>
<evidence type="ECO:0000256" key="4">
    <source>
        <dbReference type="ARBA" id="ARBA00022571"/>
    </source>
</evidence>
<dbReference type="Gene3D" id="3.40.630.10">
    <property type="entry name" value="Zn peptidases"/>
    <property type="match status" value="1"/>
</dbReference>
<organism evidence="12 13">
    <name type="scientific">Trinickia dinghuensis</name>
    <dbReference type="NCBI Taxonomy" id="2291023"/>
    <lineage>
        <taxon>Bacteria</taxon>
        <taxon>Pseudomonadati</taxon>
        <taxon>Pseudomonadota</taxon>
        <taxon>Betaproteobacteria</taxon>
        <taxon>Burkholderiales</taxon>
        <taxon>Burkholderiaceae</taxon>
        <taxon>Trinickia</taxon>
    </lineage>
</organism>
<dbReference type="Pfam" id="PF01546">
    <property type="entry name" value="Peptidase_M20"/>
    <property type="match status" value="1"/>
</dbReference>
<dbReference type="SUPFAM" id="SSF53187">
    <property type="entry name" value="Zn-dependent exopeptidases"/>
    <property type="match status" value="1"/>
</dbReference>
<evidence type="ECO:0000256" key="7">
    <source>
        <dbReference type="ARBA" id="ARBA00022801"/>
    </source>
</evidence>
<dbReference type="AlphaFoldDB" id="A0A3D8K2Q7"/>
<dbReference type="InterPro" id="IPR036264">
    <property type="entry name" value="Bact_exopeptidase_dim_dom"/>
</dbReference>
<dbReference type="GO" id="GO:0008777">
    <property type="term" value="F:acetylornithine deacetylase activity"/>
    <property type="evidence" value="ECO:0007669"/>
    <property type="project" value="UniProtKB-EC"/>
</dbReference>
<dbReference type="Pfam" id="PF07687">
    <property type="entry name" value="M20_dimer"/>
    <property type="match status" value="1"/>
</dbReference>
<dbReference type="OrthoDB" id="3665926at2"/>
<evidence type="ECO:0000256" key="1">
    <source>
        <dbReference type="ARBA" id="ARBA00004496"/>
    </source>
</evidence>
<feature type="region of interest" description="Disordered" evidence="10">
    <location>
        <begin position="1"/>
        <end position="29"/>
    </location>
</feature>
<dbReference type="FunFam" id="3.30.70.360:FF:000003">
    <property type="entry name" value="Acetylornithine deacetylase"/>
    <property type="match status" value="1"/>
</dbReference>
<dbReference type="InterPro" id="IPR002933">
    <property type="entry name" value="Peptidase_M20"/>
</dbReference>
<keyword evidence="6" id="KW-0479">Metal-binding</keyword>
<evidence type="ECO:0000256" key="10">
    <source>
        <dbReference type="SAM" id="MobiDB-lite"/>
    </source>
</evidence>
<keyword evidence="5" id="KW-0028">Amino-acid biosynthesis</keyword>
<name>A0A3D8K2Q7_9BURK</name>
<evidence type="ECO:0000259" key="11">
    <source>
        <dbReference type="Pfam" id="PF07687"/>
    </source>
</evidence>
<dbReference type="NCBIfam" id="TIGR01892">
    <property type="entry name" value="AcOrn-deacetyl"/>
    <property type="match status" value="1"/>
</dbReference>
<dbReference type="InterPro" id="IPR050072">
    <property type="entry name" value="Peptidase_M20A"/>
</dbReference>
<dbReference type="SUPFAM" id="SSF55031">
    <property type="entry name" value="Bacterial exopeptidase dimerisation domain"/>
    <property type="match status" value="1"/>
</dbReference>
<keyword evidence="3" id="KW-0963">Cytoplasm</keyword>
<dbReference type="GO" id="GO:0006526">
    <property type="term" value="P:L-arginine biosynthetic process"/>
    <property type="evidence" value="ECO:0007669"/>
    <property type="project" value="UniProtKB-KW"/>
</dbReference>
<evidence type="ECO:0000313" key="12">
    <source>
        <dbReference type="EMBL" id="RDU99144.1"/>
    </source>
</evidence>
<keyword evidence="13" id="KW-1185">Reference proteome</keyword>
<evidence type="ECO:0000256" key="3">
    <source>
        <dbReference type="ARBA" id="ARBA00022490"/>
    </source>
</evidence>